<protein>
    <submittedName>
        <fullName evidence="1">Uncharacterized protein</fullName>
    </submittedName>
</protein>
<organism evidence="1">
    <name type="scientific">viral metagenome</name>
    <dbReference type="NCBI Taxonomy" id="1070528"/>
    <lineage>
        <taxon>unclassified sequences</taxon>
        <taxon>metagenomes</taxon>
        <taxon>organismal metagenomes</taxon>
    </lineage>
</organism>
<dbReference type="EMBL" id="MN738912">
    <property type="protein sequence ID" value="QHT30800.1"/>
    <property type="molecule type" value="Genomic_DNA"/>
</dbReference>
<accession>A0A6C0ER77</accession>
<proteinExistence type="predicted"/>
<sequence length="131" mass="15552">MSEAINDLKRCVKQYRDVDNEIRILNKNVYEKREARRIVEMEMCDLIKLRQFDSVDKLKIDDDGSTIKIQRPDTYSKAWSLSKKELESLVTGYFQSTNRFNAEECVTYIVEQRKKSLVGKEFEFSRVIPEE</sequence>
<reference evidence="1" key="1">
    <citation type="journal article" date="2020" name="Nature">
        <title>Giant virus diversity and host interactions through global metagenomics.</title>
        <authorList>
            <person name="Schulz F."/>
            <person name="Roux S."/>
            <person name="Paez-Espino D."/>
            <person name="Jungbluth S."/>
            <person name="Walsh D.A."/>
            <person name="Denef V.J."/>
            <person name="McMahon K.D."/>
            <person name="Konstantinidis K.T."/>
            <person name="Eloe-Fadrosh E.A."/>
            <person name="Kyrpides N.C."/>
            <person name="Woyke T."/>
        </authorList>
    </citation>
    <scope>NUCLEOTIDE SEQUENCE</scope>
    <source>
        <strain evidence="1">GVMAG-M-3300009151-50</strain>
    </source>
</reference>
<dbReference type="AlphaFoldDB" id="A0A6C0ER77"/>
<evidence type="ECO:0000313" key="1">
    <source>
        <dbReference type="EMBL" id="QHT30800.1"/>
    </source>
</evidence>
<name>A0A6C0ER77_9ZZZZ</name>